<proteinExistence type="predicted"/>
<accession>A0A814HYS3</accession>
<protein>
    <recommendedName>
        <fullName evidence="4">Apple domain-containing protein</fullName>
    </recommendedName>
</protein>
<feature type="compositionally biased region" description="Low complexity" evidence="1">
    <location>
        <begin position="103"/>
        <end position="136"/>
    </location>
</feature>
<evidence type="ECO:0000313" key="3">
    <source>
        <dbReference type="Proteomes" id="UP000663828"/>
    </source>
</evidence>
<sequence>MRSVRMRIMKEQQFQCVTTTCLPYFNAIQSNRLQCQINCISQSQCRAASFHHLNSTCQLFNSTTNEYTSLETAIGSVAMIALLETQMLSVLSLFFPEIQDQPQRQPPAQLLRPHQRQPPAQLLRPHQRQPPAQLLRPHQHLRQQQ</sequence>
<dbReference type="Proteomes" id="UP000663828">
    <property type="component" value="Unassembled WGS sequence"/>
</dbReference>
<dbReference type="EMBL" id="CAJNOR010000835">
    <property type="protein sequence ID" value="CAF1017954.1"/>
    <property type="molecule type" value="Genomic_DNA"/>
</dbReference>
<evidence type="ECO:0000313" key="2">
    <source>
        <dbReference type="EMBL" id="CAF1017954.1"/>
    </source>
</evidence>
<comment type="caution">
    <text evidence="2">The sequence shown here is derived from an EMBL/GenBank/DDBJ whole genome shotgun (WGS) entry which is preliminary data.</text>
</comment>
<feature type="region of interest" description="Disordered" evidence="1">
    <location>
        <begin position="103"/>
        <end position="145"/>
    </location>
</feature>
<keyword evidence="3" id="KW-1185">Reference proteome</keyword>
<name>A0A814HYS3_ADIRI</name>
<dbReference type="AlphaFoldDB" id="A0A814HYS3"/>
<gene>
    <name evidence="2" type="ORF">XAT740_LOCUS14077</name>
</gene>
<reference evidence="2" key="1">
    <citation type="submission" date="2021-02" db="EMBL/GenBank/DDBJ databases">
        <authorList>
            <person name="Nowell W R."/>
        </authorList>
    </citation>
    <scope>NUCLEOTIDE SEQUENCE</scope>
</reference>
<evidence type="ECO:0000256" key="1">
    <source>
        <dbReference type="SAM" id="MobiDB-lite"/>
    </source>
</evidence>
<organism evidence="2 3">
    <name type="scientific">Adineta ricciae</name>
    <name type="common">Rotifer</name>
    <dbReference type="NCBI Taxonomy" id="249248"/>
    <lineage>
        <taxon>Eukaryota</taxon>
        <taxon>Metazoa</taxon>
        <taxon>Spiralia</taxon>
        <taxon>Gnathifera</taxon>
        <taxon>Rotifera</taxon>
        <taxon>Eurotatoria</taxon>
        <taxon>Bdelloidea</taxon>
        <taxon>Adinetida</taxon>
        <taxon>Adinetidae</taxon>
        <taxon>Adineta</taxon>
    </lineage>
</organism>
<evidence type="ECO:0008006" key="4">
    <source>
        <dbReference type="Google" id="ProtNLM"/>
    </source>
</evidence>